<reference evidence="2" key="1">
    <citation type="journal article" date="2019" name="Int. J. Syst. Evol. Microbiol.">
        <title>The Global Catalogue of Microorganisms (GCM) 10K type strain sequencing project: providing services to taxonomists for standard genome sequencing and annotation.</title>
        <authorList>
            <consortium name="The Broad Institute Genomics Platform"/>
            <consortium name="The Broad Institute Genome Sequencing Center for Infectious Disease"/>
            <person name="Wu L."/>
            <person name="Ma J."/>
        </authorList>
    </citation>
    <scope>NUCLEOTIDE SEQUENCE [LARGE SCALE GENOMIC DNA]</scope>
    <source>
        <strain evidence="2">TBRC 5832</strain>
    </source>
</reference>
<evidence type="ECO:0000313" key="1">
    <source>
        <dbReference type="EMBL" id="MFC4072296.1"/>
    </source>
</evidence>
<proteinExistence type="predicted"/>
<protein>
    <submittedName>
        <fullName evidence="1">Uncharacterized protein</fullName>
    </submittedName>
</protein>
<evidence type="ECO:0000313" key="2">
    <source>
        <dbReference type="Proteomes" id="UP001595867"/>
    </source>
</evidence>
<comment type="caution">
    <text evidence="1">The sequence shown here is derived from an EMBL/GenBank/DDBJ whole genome shotgun (WGS) entry which is preliminary data.</text>
</comment>
<keyword evidence="2" id="KW-1185">Reference proteome</keyword>
<dbReference type="EMBL" id="JBHSBL010000035">
    <property type="protein sequence ID" value="MFC4072296.1"/>
    <property type="molecule type" value="Genomic_DNA"/>
</dbReference>
<name>A0ABV8J9T3_9ACTN</name>
<dbReference type="RefSeq" id="WP_378073178.1">
    <property type="nucleotide sequence ID" value="NZ_JBHSBL010000035.1"/>
</dbReference>
<sequence>MAFLDVVAPGFGFTAPEALAAAETMRWRPALGTPGAEVVRAG</sequence>
<gene>
    <name evidence="1" type="ORF">ACFO0C_45835</name>
</gene>
<accession>A0ABV8J9T3</accession>
<dbReference type="Proteomes" id="UP001595867">
    <property type="component" value="Unassembled WGS sequence"/>
</dbReference>
<organism evidence="1 2">
    <name type="scientific">Actinoplanes subglobosus</name>
    <dbReference type="NCBI Taxonomy" id="1547892"/>
    <lineage>
        <taxon>Bacteria</taxon>
        <taxon>Bacillati</taxon>
        <taxon>Actinomycetota</taxon>
        <taxon>Actinomycetes</taxon>
        <taxon>Micromonosporales</taxon>
        <taxon>Micromonosporaceae</taxon>
        <taxon>Actinoplanes</taxon>
    </lineage>
</organism>